<proteinExistence type="predicted"/>
<dbReference type="STRING" id="1577792.QX51_16660"/>
<dbReference type="RefSeq" id="WP_039681026.1">
    <property type="nucleotide sequence ID" value="NZ_JAWGXO010000015.1"/>
</dbReference>
<evidence type="ECO:0000256" key="1">
    <source>
        <dbReference type="ARBA" id="ARBA00022741"/>
    </source>
</evidence>
<dbReference type="InterPro" id="IPR052708">
    <property type="entry name" value="PxpC"/>
</dbReference>
<dbReference type="GO" id="GO:0016787">
    <property type="term" value="F:hydrolase activity"/>
    <property type="evidence" value="ECO:0007669"/>
    <property type="project" value="UniProtKB-KW"/>
</dbReference>
<feature type="domain" description="Carboxyltransferase" evidence="4">
    <location>
        <begin position="24"/>
        <end position="305"/>
    </location>
</feature>
<dbReference type="Proteomes" id="UP000031189">
    <property type="component" value="Unassembled WGS sequence"/>
</dbReference>
<dbReference type="OrthoDB" id="9782422at2"/>
<keyword evidence="3" id="KW-0067">ATP-binding</keyword>
<dbReference type="Pfam" id="PF02626">
    <property type="entry name" value="CT_A_B"/>
    <property type="match status" value="1"/>
</dbReference>
<dbReference type="AlphaFoldDB" id="A0A0B3VSY1"/>
<dbReference type="EMBL" id="JWHR01000133">
    <property type="protein sequence ID" value="KHS55948.1"/>
    <property type="molecule type" value="Genomic_DNA"/>
</dbReference>
<dbReference type="SMART" id="SM00797">
    <property type="entry name" value="AHS2"/>
    <property type="match status" value="1"/>
</dbReference>
<keyword evidence="6" id="KW-1185">Reference proteome</keyword>
<accession>A0A0B3VSY1</accession>
<comment type="caution">
    <text evidence="5">The sequence shown here is derived from an EMBL/GenBank/DDBJ whole genome shotgun (WGS) entry which is preliminary data.</text>
</comment>
<evidence type="ECO:0000313" key="6">
    <source>
        <dbReference type="Proteomes" id="UP000031189"/>
    </source>
</evidence>
<keyword evidence="2" id="KW-0378">Hydrolase</keyword>
<protein>
    <submittedName>
        <fullName evidence="5">KipI antagonist</fullName>
    </submittedName>
</protein>
<evidence type="ECO:0000313" key="5">
    <source>
        <dbReference type="EMBL" id="KHS55948.1"/>
    </source>
</evidence>
<dbReference type="Gene3D" id="2.40.100.10">
    <property type="entry name" value="Cyclophilin-like"/>
    <property type="match status" value="1"/>
</dbReference>
<sequence>MGIKIQQSGLYTSVQDFGRIGYQDLGFSVCGAMDKRSLAIGNLLVGNKEDEAGLEITLIGPKIKFTEENFIAITGGDLNPKLNGKEVSMYKAIFVNKDDVLSFENAKTGARAYIAFCGGLEIEKVMGSKSTNVKCSLGGYKGRALKEGDFIKFSSPKTYLTNYLSRRLDFKLREEQEIVLRVILGPQDDAFTNKGIITFLNEKYEVTKEFDRMGCRLDGPEIEHKSSADIISDGIVLGSIQVPSHGKPIIMLSDRQTTGGYTKIATVISVDIEKLAQSKTGDKIRFEEISIEKAQKIYRDEIEKMKELKKEINRPCIEVLNPRNTSKKIEKLLNTK</sequence>
<dbReference type="NCBIfam" id="TIGR00724">
    <property type="entry name" value="urea_amlyse_rel"/>
    <property type="match status" value="1"/>
</dbReference>
<keyword evidence="1" id="KW-0547">Nucleotide-binding</keyword>
<reference evidence="5 6" key="1">
    <citation type="submission" date="2014-12" db="EMBL/GenBank/DDBJ databases">
        <title>Draft genome sequence of Terrisporobacter sp. 08-306576, isolated from the blood culture of a bacteremia patient.</title>
        <authorList>
            <person name="Lund L.C."/>
            <person name="Sydenham T.V."/>
            <person name="Hogh S.V."/>
            <person name="Skov M.N."/>
            <person name="Kemp M."/>
            <person name="Justesen U.S."/>
        </authorList>
    </citation>
    <scope>NUCLEOTIDE SEQUENCE [LARGE SCALE GENOMIC DNA]</scope>
    <source>
        <strain evidence="5 6">08-306576</strain>
    </source>
</reference>
<dbReference type="GO" id="GO:0005524">
    <property type="term" value="F:ATP binding"/>
    <property type="evidence" value="ECO:0007669"/>
    <property type="project" value="UniProtKB-KW"/>
</dbReference>
<evidence type="ECO:0000256" key="2">
    <source>
        <dbReference type="ARBA" id="ARBA00022801"/>
    </source>
</evidence>
<dbReference type="PANTHER" id="PTHR43309">
    <property type="entry name" value="5-OXOPROLINASE SUBUNIT C"/>
    <property type="match status" value="1"/>
</dbReference>
<organism evidence="5 6">
    <name type="scientific">Terrisporobacter othiniensis</name>
    <dbReference type="NCBI Taxonomy" id="1577792"/>
    <lineage>
        <taxon>Bacteria</taxon>
        <taxon>Bacillati</taxon>
        <taxon>Bacillota</taxon>
        <taxon>Clostridia</taxon>
        <taxon>Peptostreptococcales</taxon>
        <taxon>Peptostreptococcaceae</taxon>
        <taxon>Terrisporobacter</taxon>
    </lineage>
</organism>
<dbReference type="InterPro" id="IPR029000">
    <property type="entry name" value="Cyclophilin-like_dom_sf"/>
</dbReference>
<name>A0A0B3VSY1_9FIRM</name>
<dbReference type="InterPro" id="IPR003778">
    <property type="entry name" value="CT_A_B"/>
</dbReference>
<evidence type="ECO:0000259" key="4">
    <source>
        <dbReference type="SMART" id="SM00797"/>
    </source>
</evidence>
<dbReference type="PANTHER" id="PTHR43309:SF5">
    <property type="entry name" value="5-OXOPROLINASE SUBUNIT C"/>
    <property type="match status" value="1"/>
</dbReference>
<dbReference type="SUPFAM" id="SSF50891">
    <property type="entry name" value="Cyclophilin-like"/>
    <property type="match status" value="1"/>
</dbReference>
<gene>
    <name evidence="5" type="ORF">QX51_16660</name>
</gene>
<evidence type="ECO:0000256" key="3">
    <source>
        <dbReference type="ARBA" id="ARBA00022840"/>
    </source>
</evidence>